<dbReference type="EMBL" id="FZLN01000003">
    <property type="protein sequence ID" value="SNQ29879.1"/>
    <property type="molecule type" value="Genomic_DNA"/>
</dbReference>
<dbReference type="SUPFAM" id="SSF54637">
    <property type="entry name" value="Thioesterase/thiol ester dehydrase-isomerase"/>
    <property type="match status" value="1"/>
</dbReference>
<dbReference type="Pfam" id="PF22817">
    <property type="entry name" value="ApeP-like"/>
    <property type="match status" value="1"/>
</dbReference>
<evidence type="ECO:0000313" key="2">
    <source>
        <dbReference type="Proteomes" id="UP000243463"/>
    </source>
</evidence>
<accession>A0A217EH97</accession>
<dbReference type="RefSeq" id="WP_088823963.1">
    <property type="nucleotide sequence ID" value="NZ_FZLN01000003.1"/>
</dbReference>
<dbReference type="OrthoDB" id="9800188at2"/>
<evidence type="ECO:0000313" key="1">
    <source>
        <dbReference type="EMBL" id="SNQ29879.1"/>
    </source>
</evidence>
<name>A0A217EH97_9GAMM</name>
<protein>
    <submittedName>
        <fullName evidence="1">Predicted 3-hydroxylacyl-ACP dehydratase, HotDog domain</fullName>
    </submittedName>
</protein>
<dbReference type="InterPro" id="IPR016776">
    <property type="entry name" value="ApeP-like_dehydratase"/>
</dbReference>
<organism evidence="1 2">
    <name type="scientific">Acinetobacter apis</name>
    <dbReference type="NCBI Taxonomy" id="1229165"/>
    <lineage>
        <taxon>Bacteria</taxon>
        <taxon>Pseudomonadati</taxon>
        <taxon>Pseudomonadota</taxon>
        <taxon>Gammaproteobacteria</taxon>
        <taxon>Moraxellales</taxon>
        <taxon>Moraxellaceae</taxon>
        <taxon>Acinetobacter</taxon>
    </lineage>
</organism>
<dbReference type="PIRSF" id="PIRSF020565">
    <property type="entry name" value="3Ho_Ac_ACP_DH_prd"/>
    <property type="match status" value="1"/>
</dbReference>
<dbReference type="InterPro" id="IPR029069">
    <property type="entry name" value="HotDog_dom_sf"/>
</dbReference>
<keyword evidence="2" id="KW-1185">Reference proteome</keyword>
<dbReference type="Gene3D" id="3.10.129.10">
    <property type="entry name" value="Hotdog Thioesterase"/>
    <property type="match status" value="1"/>
</dbReference>
<reference evidence="2" key="1">
    <citation type="submission" date="2017-06" db="EMBL/GenBank/DDBJ databases">
        <authorList>
            <person name="Varghese N."/>
            <person name="Submissions S."/>
        </authorList>
    </citation>
    <scope>NUCLEOTIDE SEQUENCE [LARGE SCALE GENOMIC DNA]</scope>
    <source>
        <strain evidence="2">ANC 5114</strain>
    </source>
</reference>
<dbReference type="AlphaFoldDB" id="A0A217EH97"/>
<dbReference type="Proteomes" id="UP000243463">
    <property type="component" value="Unassembled WGS sequence"/>
</dbReference>
<gene>
    <name evidence="1" type="ORF">SAMN05444584_1850</name>
</gene>
<proteinExistence type="predicted"/>
<sequence length="136" mass="15609">MQAIDYIPHQKPMVFIDTISQVSENYIEATLEITSDLMFFQQEGLPTWVSIEIMAQTVSAYAGFQGHQSNRAPRIGYLLGTRKMVLPIAYFALGKTLKIRAQRQYFHEGLGQFLCEIEYEDHNISALLSVYEPEKE</sequence>